<dbReference type="InterPro" id="IPR016661">
    <property type="entry name" value="PFDN4"/>
</dbReference>
<evidence type="ECO:0000313" key="6">
    <source>
        <dbReference type="EMBL" id="GFR93954.1"/>
    </source>
</evidence>
<dbReference type="FunFam" id="1.10.287.370:FF:000005">
    <property type="entry name" value="Prefoldin subunit 4"/>
    <property type="match status" value="1"/>
</dbReference>
<evidence type="ECO:0000256" key="2">
    <source>
        <dbReference type="ARBA" id="ARBA00023186"/>
    </source>
</evidence>
<proteinExistence type="inferred from homology"/>
<comment type="function">
    <text evidence="3 4">Binds specifically to cytosolic chaperonin (c-CPN) and transfers target proteins to it. Binds to nascent polypeptide chain and promotes folding in an environment in which there are many competing pathways for nonnative proteins.</text>
</comment>
<dbReference type="PANTHER" id="PTHR21100:SF9">
    <property type="entry name" value="PREFOLDIN SUBUNIT 4"/>
    <property type="match status" value="1"/>
</dbReference>
<dbReference type="GO" id="GO:0005737">
    <property type="term" value="C:cytoplasm"/>
    <property type="evidence" value="ECO:0007669"/>
    <property type="project" value="UniProtKB-ARBA"/>
</dbReference>
<name>A0AAV4H8U6_9GAST</name>
<protein>
    <recommendedName>
        <fullName evidence="4">Prefoldin subunit 4</fullName>
    </recommendedName>
</protein>
<evidence type="ECO:0000256" key="5">
    <source>
        <dbReference type="SAM" id="Coils"/>
    </source>
</evidence>
<dbReference type="CDD" id="cd23165">
    <property type="entry name" value="Prefoldin_4"/>
    <property type="match status" value="1"/>
</dbReference>
<dbReference type="GO" id="GO:0016272">
    <property type="term" value="C:prefoldin complex"/>
    <property type="evidence" value="ECO:0007669"/>
    <property type="project" value="UniProtKB-UniRule"/>
</dbReference>
<reference evidence="6 7" key="1">
    <citation type="journal article" date="2021" name="Elife">
        <title>Chloroplast acquisition without the gene transfer in kleptoplastic sea slugs, Plakobranchus ocellatus.</title>
        <authorList>
            <person name="Maeda T."/>
            <person name="Takahashi S."/>
            <person name="Yoshida T."/>
            <person name="Shimamura S."/>
            <person name="Takaki Y."/>
            <person name="Nagai Y."/>
            <person name="Toyoda A."/>
            <person name="Suzuki Y."/>
            <person name="Arimoto A."/>
            <person name="Ishii H."/>
            <person name="Satoh N."/>
            <person name="Nishiyama T."/>
            <person name="Hasebe M."/>
            <person name="Maruyama T."/>
            <person name="Minagawa J."/>
            <person name="Obokata J."/>
            <person name="Shigenobu S."/>
        </authorList>
    </citation>
    <scope>NUCLEOTIDE SEQUENCE [LARGE SCALE GENOMIC DNA]</scope>
</reference>
<dbReference type="AlphaFoldDB" id="A0AAV4H8U6"/>
<dbReference type="EMBL" id="BMAT01008864">
    <property type="protein sequence ID" value="GFR93954.1"/>
    <property type="molecule type" value="Genomic_DNA"/>
</dbReference>
<accession>A0AAV4H8U6</accession>
<keyword evidence="7" id="KW-1185">Reference proteome</keyword>
<evidence type="ECO:0000256" key="4">
    <source>
        <dbReference type="PIRNR" id="PIRNR016477"/>
    </source>
</evidence>
<dbReference type="InterPro" id="IPR002777">
    <property type="entry name" value="PFD_beta-like"/>
</dbReference>
<dbReference type="GO" id="GO:0051082">
    <property type="term" value="F:unfolded protein binding"/>
    <property type="evidence" value="ECO:0007669"/>
    <property type="project" value="InterPro"/>
</dbReference>
<dbReference type="GO" id="GO:0006457">
    <property type="term" value="P:protein folding"/>
    <property type="evidence" value="ECO:0007669"/>
    <property type="project" value="UniProtKB-UniRule"/>
</dbReference>
<comment type="caution">
    <text evidence="6">The sequence shown here is derived from an EMBL/GenBank/DDBJ whole genome shotgun (WGS) entry which is preliminary data.</text>
</comment>
<keyword evidence="5" id="KW-0175">Coiled coil</keyword>
<comment type="similarity">
    <text evidence="1 4">Belongs to the prefoldin subunit beta family.</text>
</comment>
<dbReference type="Pfam" id="PF01920">
    <property type="entry name" value="Prefoldin_2"/>
    <property type="match status" value="1"/>
</dbReference>
<evidence type="ECO:0000256" key="3">
    <source>
        <dbReference type="ARBA" id="ARBA00024667"/>
    </source>
</evidence>
<gene>
    <name evidence="6" type="ORF">ElyMa_004390600</name>
</gene>
<sequence>MELFQSDTQVTFEDQQKINRFARTNARLMDLKEELTSKEKHLENLTDAEDELMMAEGDNELVPYPFIGEVLVEMSAEEAQAALETAKETCQGEIDALKAQADGYKQTLSDLKTQLYAKFGTNINLDLDEES</sequence>
<comment type="subunit">
    <text evidence="4">Heterohexamer of two PFD-alpha type and four PFD-beta type subunits.</text>
</comment>
<dbReference type="InterPro" id="IPR009053">
    <property type="entry name" value="Prefoldin"/>
</dbReference>
<dbReference type="PIRSF" id="PIRSF016477">
    <property type="entry name" value="Prefoldin_subunit_4"/>
    <property type="match status" value="1"/>
</dbReference>
<organism evidence="6 7">
    <name type="scientific">Elysia marginata</name>
    <dbReference type="NCBI Taxonomy" id="1093978"/>
    <lineage>
        <taxon>Eukaryota</taxon>
        <taxon>Metazoa</taxon>
        <taxon>Spiralia</taxon>
        <taxon>Lophotrochozoa</taxon>
        <taxon>Mollusca</taxon>
        <taxon>Gastropoda</taxon>
        <taxon>Heterobranchia</taxon>
        <taxon>Euthyneura</taxon>
        <taxon>Panpulmonata</taxon>
        <taxon>Sacoglossa</taxon>
        <taxon>Placobranchoidea</taxon>
        <taxon>Plakobranchidae</taxon>
        <taxon>Elysia</taxon>
    </lineage>
</organism>
<dbReference type="PANTHER" id="PTHR21100">
    <property type="entry name" value="PREFOLDIN SUBUNIT 4"/>
    <property type="match status" value="1"/>
</dbReference>
<dbReference type="Proteomes" id="UP000762676">
    <property type="component" value="Unassembled WGS sequence"/>
</dbReference>
<evidence type="ECO:0000313" key="7">
    <source>
        <dbReference type="Proteomes" id="UP000762676"/>
    </source>
</evidence>
<feature type="coiled-coil region" evidence="5">
    <location>
        <begin position="25"/>
        <end position="114"/>
    </location>
</feature>
<dbReference type="Gene3D" id="1.10.287.370">
    <property type="match status" value="1"/>
</dbReference>
<dbReference type="SUPFAM" id="SSF46579">
    <property type="entry name" value="Prefoldin"/>
    <property type="match status" value="1"/>
</dbReference>
<evidence type="ECO:0000256" key="1">
    <source>
        <dbReference type="ARBA" id="ARBA00008045"/>
    </source>
</evidence>
<keyword evidence="2 4" id="KW-0143">Chaperone</keyword>